<dbReference type="AlphaFoldDB" id="A0A8S9MW82"/>
<evidence type="ECO:0000313" key="1">
    <source>
        <dbReference type="EMBL" id="KAF3488275.1"/>
    </source>
</evidence>
<dbReference type="EMBL" id="QGKX02002183">
    <property type="protein sequence ID" value="KAF3488275.1"/>
    <property type="molecule type" value="Genomic_DNA"/>
</dbReference>
<dbReference type="Proteomes" id="UP000712600">
    <property type="component" value="Unassembled WGS sequence"/>
</dbReference>
<gene>
    <name evidence="1" type="ORF">F2Q69_00053391</name>
</gene>
<protein>
    <submittedName>
        <fullName evidence="1">Uncharacterized protein</fullName>
    </submittedName>
</protein>
<proteinExistence type="predicted"/>
<sequence length="93" mass="10822">MGCSSEKLFTASVVLQYNTSLDLFLQNFVQGLENKNEVTRHVREDVLFLEKEFSEEFNTQSVMKEIDMGCLRITSDYRSQQCRRLTLEDVMAS</sequence>
<evidence type="ECO:0000313" key="2">
    <source>
        <dbReference type="Proteomes" id="UP000712600"/>
    </source>
</evidence>
<organism evidence="1 2">
    <name type="scientific">Brassica cretica</name>
    <name type="common">Mustard</name>
    <dbReference type="NCBI Taxonomy" id="69181"/>
    <lineage>
        <taxon>Eukaryota</taxon>
        <taxon>Viridiplantae</taxon>
        <taxon>Streptophyta</taxon>
        <taxon>Embryophyta</taxon>
        <taxon>Tracheophyta</taxon>
        <taxon>Spermatophyta</taxon>
        <taxon>Magnoliopsida</taxon>
        <taxon>eudicotyledons</taxon>
        <taxon>Gunneridae</taxon>
        <taxon>Pentapetalae</taxon>
        <taxon>rosids</taxon>
        <taxon>malvids</taxon>
        <taxon>Brassicales</taxon>
        <taxon>Brassicaceae</taxon>
        <taxon>Brassiceae</taxon>
        <taxon>Brassica</taxon>
    </lineage>
</organism>
<comment type="caution">
    <text evidence="1">The sequence shown here is derived from an EMBL/GenBank/DDBJ whole genome shotgun (WGS) entry which is preliminary data.</text>
</comment>
<name>A0A8S9MW82_BRACR</name>
<accession>A0A8S9MW82</accession>
<reference evidence="1" key="1">
    <citation type="submission" date="2019-12" db="EMBL/GenBank/DDBJ databases">
        <title>Genome sequencing and annotation of Brassica cretica.</title>
        <authorList>
            <person name="Studholme D.J."/>
            <person name="Sarris P."/>
        </authorList>
    </citation>
    <scope>NUCLEOTIDE SEQUENCE</scope>
    <source>
        <strain evidence="1">PFS-109/04</strain>
        <tissue evidence="1">Leaf</tissue>
    </source>
</reference>